<dbReference type="EMBL" id="JARBJD010000129">
    <property type="protein sequence ID" value="KAK2950832.1"/>
    <property type="molecule type" value="Genomic_DNA"/>
</dbReference>
<proteinExistence type="predicted"/>
<evidence type="ECO:0000313" key="2">
    <source>
        <dbReference type="EMBL" id="KAK2950832.1"/>
    </source>
</evidence>
<evidence type="ECO:0000256" key="1">
    <source>
        <dbReference type="SAM" id="MobiDB-lite"/>
    </source>
</evidence>
<accession>A0ABQ9XJR0</accession>
<feature type="compositionally biased region" description="Pro residues" evidence="1">
    <location>
        <begin position="498"/>
        <end position="513"/>
    </location>
</feature>
<feature type="compositionally biased region" description="Basic and acidic residues" evidence="1">
    <location>
        <begin position="75"/>
        <end position="85"/>
    </location>
</feature>
<gene>
    <name evidence="2" type="ORF">BLNAU_14250</name>
</gene>
<feature type="region of interest" description="Disordered" evidence="1">
    <location>
        <begin position="75"/>
        <end position="213"/>
    </location>
</feature>
<feature type="compositionally biased region" description="Low complexity" evidence="1">
    <location>
        <begin position="632"/>
        <end position="650"/>
    </location>
</feature>
<feature type="region of interest" description="Disordered" evidence="1">
    <location>
        <begin position="592"/>
        <end position="614"/>
    </location>
</feature>
<feature type="region of interest" description="Disordered" evidence="1">
    <location>
        <begin position="628"/>
        <end position="653"/>
    </location>
</feature>
<feature type="compositionally biased region" description="Low complexity" evidence="1">
    <location>
        <begin position="91"/>
        <end position="111"/>
    </location>
</feature>
<protein>
    <submittedName>
        <fullName evidence="2">Uncharacterized protein</fullName>
    </submittedName>
</protein>
<evidence type="ECO:0000313" key="3">
    <source>
        <dbReference type="Proteomes" id="UP001281761"/>
    </source>
</evidence>
<sequence>MELIEADKNQRTFRPVSDFFRASGRPNSTQDVFRIFFETTISLTSCGHPLSDLMPQSDDIIDHFCRLSDSIFERTDRQRGEEEGKLTSLIPTHPLSAPATAPSSSHTAPRATPTPRPPSPSTPLQAAPTVLPPSISHTTRPLHSHLSLSPTLPNISSTFLSAPRYDARHRSSTKQTKSESEAVEERPTRIGSKSPACPSPLRSPTRNTDDSLTVPQHSAIADLKRIQPQLDVSLEAKAVKVLESVDLADVDSTVAFLNMLLSCAKQMITTAAMKMLGNLFWSCSANINLTFAKADLIPRLIITLNPQSLSLTEPVDIHINLMRIIRLSLWLATPNGLSCLRINDRNEELTVHETVLKQFSPSIPPPTPFRPISSPLVLSHCPNSRKLNPFPSTIWIVLPCQLSSHPNIHFMMKTFHISKNLSFPSPQLSHFLSSTLSPPLLSPPTPLPPSFILIHSSLHPHTPLFLFPPPLCLSATFLLHSLPLTPPPHSPHPSSLSLPPPLIQPHTPHPSSPSPSTLPLILPLSPSLHLSTSATLFLSLLPPSTSTPPCLRPPSSPPSLHLSHLPPSSLLSHLLLLSPPLPLSSLPPPLTQPLSHTLAHPSSLLPPSTSHTANQPHTRLVLLPHRPRFKQPHTPFTTASPHSSSAHPPFLTTQTASSLPLTATHDTDLPQNQRSLKVMPLRSDQHGSARPALPALPRTPRTPETPTILQISHNTLRSPI</sequence>
<name>A0ABQ9XJR0_9EUKA</name>
<feature type="compositionally biased region" description="Pro residues" evidence="1">
    <location>
        <begin position="112"/>
        <end position="121"/>
    </location>
</feature>
<feature type="region of interest" description="Disordered" evidence="1">
    <location>
        <begin position="489"/>
        <end position="518"/>
    </location>
</feature>
<keyword evidence="3" id="KW-1185">Reference proteome</keyword>
<comment type="caution">
    <text evidence="2">The sequence shown here is derived from an EMBL/GenBank/DDBJ whole genome shotgun (WGS) entry which is preliminary data.</text>
</comment>
<feature type="compositionally biased region" description="Polar residues" evidence="1">
    <location>
        <begin position="202"/>
        <end position="213"/>
    </location>
</feature>
<feature type="compositionally biased region" description="Basic and acidic residues" evidence="1">
    <location>
        <begin position="176"/>
        <end position="188"/>
    </location>
</feature>
<reference evidence="2 3" key="1">
    <citation type="journal article" date="2022" name="bioRxiv">
        <title>Genomics of Preaxostyla Flagellates Illuminates Evolutionary Transitions and the Path Towards Mitochondrial Loss.</title>
        <authorList>
            <person name="Novak L.V.F."/>
            <person name="Treitli S.C."/>
            <person name="Pyrih J."/>
            <person name="Halakuc P."/>
            <person name="Pipaliya S.V."/>
            <person name="Vacek V."/>
            <person name="Brzon O."/>
            <person name="Soukal P."/>
            <person name="Eme L."/>
            <person name="Dacks J.B."/>
            <person name="Karnkowska A."/>
            <person name="Elias M."/>
            <person name="Hampl V."/>
        </authorList>
    </citation>
    <scope>NUCLEOTIDE SEQUENCE [LARGE SCALE GENOMIC DNA]</scope>
    <source>
        <strain evidence="2">NAU3</strain>
        <tissue evidence="2">Gut</tissue>
    </source>
</reference>
<dbReference type="Proteomes" id="UP001281761">
    <property type="component" value="Unassembled WGS sequence"/>
</dbReference>
<feature type="compositionally biased region" description="Low complexity" evidence="1">
    <location>
        <begin position="689"/>
        <end position="706"/>
    </location>
</feature>
<feature type="compositionally biased region" description="Low complexity" evidence="1">
    <location>
        <begin position="136"/>
        <end position="153"/>
    </location>
</feature>
<organism evidence="2 3">
    <name type="scientific">Blattamonas nauphoetae</name>
    <dbReference type="NCBI Taxonomy" id="2049346"/>
    <lineage>
        <taxon>Eukaryota</taxon>
        <taxon>Metamonada</taxon>
        <taxon>Preaxostyla</taxon>
        <taxon>Oxymonadida</taxon>
        <taxon>Blattamonas</taxon>
    </lineage>
</organism>
<feature type="compositionally biased region" description="Low complexity" evidence="1">
    <location>
        <begin position="592"/>
        <end position="613"/>
    </location>
</feature>
<feature type="region of interest" description="Disordered" evidence="1">
    <location>
        <begin position="682"/>
        <end position="706"/>
    </location>
</feature>